<accession>A0ABP1Y5F3</accession>
<keyword evidence="1" id="KW-1133">Transmembrane helix</keyword>
<proteinExistence type="predicted"/>
<dbReference type="InterPro" id="IPR032126">
    <property type="entry name" value="LydA_holin"/>
</dbReference>
<keyword evidence="1" id="KW-0472">Membrane</keyword>
<protein>
    <recommendedName>
        <fullName evidence="4">Holin</fullName>
    </recommendedName>
</protein>
<dbReference type="EMBL" id="CPXJ01000032">
    <property type="protein sequence ID" value="CND97407.1"/>
    <property type="molecule type" value="Genomic_DNA"/>
</dbReference>
<comment type="caution">
    <text evidence="2">The sequence shown here is derived from an EMBL/GenBank/DDBJ whole genome shotgun (WGS) entry which is preliminary data.</text>
</comment>
<name>A0ABP1Y5F3_YEREN</name>
<gene>
    <name evidence="2" type="ORF">ERS137959_02697</name>
</gene>
<organism evidence="2 3">
    <name type="scientific">Yersinia enterocolitica</name>
    <dbReference type="NCBI Taxonomy" id="630"/>
    <lineage>
        <taxon>Bacteria</taxon>
        <taxon>Pseudomonadati</taxon>
        <taxon>Pseudomonadota</taxon>
        <taxon>Gammaproteobacteria</taxon>
        <taxon>Enterobacterales</taxon>
        <taxon>Yersiniaceae</taxon>
        <taxon>Yersinia</taxon>
    </lineage>
</organism>
<feature type="transmembrane region" description="Helical" evidence="1">
    <location>
        <begin position="12"/>
        <end position="33"/>
    </location>
</feature>
<keyword evidence="1" id="KW-0812">Transmembrane</keyword>
<dbReference type="Pfam" id="PF16083">
    <property type="entry name" value="Phage_holin_3_3"/>
    <property type="match status" value="1"/>
</dbReference>
<reference evidence="2 3" key="1">
    <citation type="submission" date="2015-03" db="EMBL/GenBank/DDBJ databases">
        <authorList>
            <consortium name="Pathogen Informatics"/>
            <person name="Murphy D."/>
        </authorList>
    </citation>
    <scope>NUCLEOTIDE SEQUENCE [LARGE SCALE GENOMIC DNA]</scope>
    <source>
        <strain evidence="2 3">IP05342</strain>
    </source>
</reference>
<evidence type="ECO:0008006" key="4">
    <source>
        <dbReference type="Google" id="ProtNLM"/>
    </source>
</evidence>
<evidence type="ECO:0000256" key="1">
    <source>
        <dbReference type="SAM" id="Phobius"/>
    </source>
</evidence>
<dbReference type="Proteomes" id="UP000041601">
    <property type="component" value="Unassembled WGS sequence"/>
</dbReference>
<keyword evidence="3" id="KW-1185">Reference proteome</keyword>
<evidence type="ECO:0000313" key="3">
    <source>
        <dbReference type="Proteomes" id="UP000041601"/>
    </source>
</evidence>
<sequence>MKMPIKEPETYSIIGTVLVLLMTTLGTVANYAWRVINGEKFRWSFFILKFFISIFAGALVLLAASSLNWTAELAGGVAGLSGWSGASAIRAIEGRFLKRIGGTDDTKPQV</sequence>
<evidence type="ECO:0000313" key="2">
    <source>
        <dbReference type="EMBL" id="CND97407.1"/>
    </source>
</evidence>
<dbReference type="RefSeq" id="WP_229765238.1">
    <property type="nucleotide sequence ID" value="NZ_CPXJ01000032.1"/>
</dbReference>
<feature type="transmembrane region" description="Helical" evidence="1">
    <location>
        <begin position="45"/>
        <end position="67"/>
    </location>
</feature>